<dbReference type="InterPro" id="IPR013087">
    <property type="entry name" value="Znf_C2H2_type"/>
</dbReference>
<protein>
    <submittedName>
        <fullName evidence="8">Oidioi.mRNA.OKI2018_I69.XSR.g15169.t1.cds</fullName>
    </submittedName>
</protein>
<feature type="compositionally biased region" description="Polar residues" evidence="6">
    <location>
        <begin position="616"/>
        <end position="628"/>
    </location>
</feature>
<dbReference type="PROSITE" id="PS50157">
    <property type="entry name" value="ZINC_FINGER_C2H2_2"/>
    <property type="match status" value="3"/>
</dbReference>
<name>A0ABN7SH68_OIKDI</name>
<feature type="region of interest" description="Disordered" evidence="6">
    <location>
        <begin position="659"/>
        <end position="691"/>
    </location>
</feature>
<dbReference type="SUPFAM" id="SSF57667">
    <property type="entry name" value="beta-beta-alpha zinc fingers"/>
    <property type="match status" value="2"/>
</dbReference>
<feature type="region of interest" description="Disordered" evidence="6">
    <location>
        <begin position="494"/>
        <end position="531"/>
    </location>
</feature>
<dbReference type="SMART" id="SM00355">
    <property type="entry name" value="ZnF_C2H2"/>
    <property type="match status" value="4"/>
</dbReference>
<dbReference type="Gene3D" id="3.30.160.60">
    <property type="entry name" value="Classic Zinc Finger"/>
    <property type="match status" value="3"/>
</dbReference>
<accession>A0ABN7SH68</accession>
<feature type="region of interest" description="Disordered" evidence="6">
    <location>
        <begin position="1"/>
        <end position="24"/>
    </location>
</feature>
<evidence type="ECO:0000256" key="3">
    <source>
        <dbReference type="ARBA" id="ARBA00022771"/>
    </source>
</evidence>
<evidence type="ECO:0000256" key="4">
    <source>
        <dbReference type="ARBA" id="ARBA00022833"/>
    </source>
</evidence>
<feature type="region of interest" description="Disordered" evidence="6">
    <location>
        <begin position="89"/>
        <end position="164"/>
    </location>
</feature>
<gene>
    <name evidence="8" type="ORF">OKIOD_LOCUS6727</name>
</gene>
<evidence type="ECO:0000256" key="6">
    <source>
        <dbReference type="SAM" id="MobiDB-lite"/>
    </source>
</evidence>
<feature type="compositionally biased region" description="Polar residues" evidence="6">
    <location>
        <begin position="89"/>
        <end position="128"/>
    </location>
</feature>
<evidence type="ECO:0000256" key="5">
    <source>
        <dbReference type="PROSITE-ProRule" id="PRU00042"/>
    </source>
</evidence>
<proteinExistence type="predicted"/>
<dbReference type="PANTHER" id="PTHR24379:SF121">
    <property type="entry name" value="C2H2-TYPE DOMAIN-CONTAINING PROTEIN"/>
    <property type="match status" value="1"/>
</dbReference>
<feature type="domain" description="C2H2-type" evidence="7">
    <location>
        <begin position="471"/>
        <end position="498"/>
    </location>
</feature>
<dbReference type="Pfam" id="PF00096">
    <property type="entry name" value="zf-C2H2"/>
    <property type="match status" value="1"/>
</dbReference>
<dbReference type="InterPro" id="IPR036236">
    <property type="entry name" value="Znf_C2H2_sf"/>
</dbReference>
<keyword evidence="1" id="KW-0479">Metal-binding</keyword>
<evidence type="ECO:0000313" key="8">
    <source>
        <dbReference type="EMBL" id="CAG5097648.1"/>
    </source>
</evidence>
<dbReference type="PROSITE" id="PS00028">
    <property type="entry name" value="ZINC_FINGER_C2H2_1"/>
    <property type="match status" value="2"/>
</dbReference>
<feature type="compositionally biased region" description="Low complexity" evidence="6">
    <location>
        <begin position="590"/>
        <end position="613"/>
    </location>
</feature>
<keyword evidence="3 5" id="KW-0863">Zinc-finger</keyword>
<dbReference type="EMBL" id="OU015569">
    <property type="protein sequence ID" value="CAG5097648.1"/>
    <property type="molecule type" value="Genomic_DNA"/>
</dbReference>
<evidence type="ECO:0000256" key="1">
    <source>
        <dbReference type="ARBA" id="ARBA00022723"/>
    </source>
</evidence>
<feature type="domain" description="C2H2-type" evidence="7">
    <location>
        <begin position="393"/>
        <end position="421"/>
    </location>
</feature>
<dbReference type="PANTHER" id="PTHR24379">
    <property type="entry name" value="KRAB AND ZINC FINGER DOMAIN-CONTAINING"/>
    <property type="match status" value="1"/>
</dbReference>
<keyword evidence="2" id="KW-0677">Repeat</keyword>
<evidence type="ECO:0000313" key="9">
    <source>
        <dbReference type="Proteomes" id="UP001158576"/>
    </source>
</evidence>
<organism evidence="8 9">
    <name type="scientific">Oikopleura dioica</name>
    <name type="common">Tunicate</name>
    <dbReference type="NCBI Taxonomy" id="34765"/>
    <lineage>
        <taxon>Eukaryota</taxon>
        <taxon>Metazoa</taxon>
        <taxon>Chordata</taxon>
        <taxon>Tunicata</taxon>
        <taxon>Appendicularia</taxon>
        <taxon>Copelata</taxon>
        <taxon>Oikopleuridae</taxon>
        <taxon>Oikopleura</taxon>
    </lineage>
</organism>
<feature type="compositionally biased region" description="Basic and acidic residues" evidence="6">
    <location>
        <begin position="1"/>
        <end position="15"/>
    </location>
</feature>
<feature type="compositionally biased region" description="Low complexity" evidence="6">
    <location>
        <begin position="663"/>
        <end position="691"/>
    </location>
</feature>
<reference evidence="8 9" key="1">
    <citation type="submission" date="2021-04" db="EMBL/GenBank/DDBJ databases">
        <authorList>
            <person name="Bliznina A."/>
        </authorList>
    </citation>
    <scope>NUCLEOTIDE SEQUENCE [LARGE SCALE GENOMIC DNA]</scope>
</reference>
<keyword evidence="4" id="KW-0862">Zinc</keyword>
<sequence>MAHMSVEHGENEKSVPKVAPGEVDDAVKQAIKAPPRRREIESAIESTSKTLSYLYAALLADPSEGPSPLINKANHQTTPLQLSPTMLASATPNSMISPSQQNTTPGAVPSFTSANSLETNQTSSDSQNRSASARKRRRSEDESTPAFRPGAFGPMGNLPLPGAAASTPNPSLNILNLLQISKMSNELEKRNALIETIKRARMANHAMKIEDPDEEIVVEPSEPREEKESKGSDEDEIIEIPTEEQPALSQEPNFAQTLQNRMNPLSQLFQQQNLPKNSLAFPSSDSLVSRGKSSNMFPNFALQNSLLKFHESQQRDKKKSVSPVSGLDRNANSGLSLVSYHGASNGNSTANTGTSGSALVPKNPILCNICGSSWRTPSALNIHMRVHTGEKPYKCMICGKGHKQKGQLKVHINKHHPGQWPAVGNMLNQMIKDPKKCSMCGEVFVEPKELSKHILECAPTGLSIPPGQPRPSCDICGITFSSTLNFKRHMDSHRLDKGQSNAPSEVSDVSESNSESKSSTIQIPPGAPIHSPELMQKLKTQYDLLPGAGKAWRNPSEMFYKSSSQAANMAPSIIPSMFSSASLLGQSAASVMESSSTSPRSSPPGSSQTSRMSPTAPVQENNSTNSNGVKEASHVAASLAAASLAASKRVSSPLINVASTHVSQSASPSPQQISGFSVADQAQQATAIATE</sequence>
<dbReference type="Proteomes" id="UP001158576">
    <property type="component" value="Chromosome XSR"/>
</dbReference>
<keyword evidence="9" id="KW-1185">Reference proteome</keyword>
<feature type="region of interest" description="Disordered" evidence="6">
    <location>
        <begin position="590"/>
        <end position="628"/>
    </location>
</feature>
<evidence type="ECO:0000256" key="2">
    <source>
        <dbReference type="ARBA" id="ARBA00022737"/>
    </source>
</evidence>
<feature type="compositionally biased region" description="Low complexity" evidence="6">
    <location>
        <begin position="504"/>
        <end position="519"/>
    </location>
</feature>
<evidence type="ECO:0000259" key="7">
    <source>
        <dbReference type="PROSITE" id="PS50157"/>
    </source>
</evidence>
<feature type="domain" description="C2H2-type" evidence="7">
    <location>
        <begin position="365"/>
        <end position="392"/>
    </location>
</feature>